<dbReference type="GO" id="GO:0004170">
    <property type="term" value="F:dUTP diphosphatase activity"/>
    <property type="evidence" value="ECO:0007669"/>
    <property type="project" value="UniProtKB-UniRule"/>
</dbReference>
<protein>
    <recommendedName>
        <fullName evidence="9">Deoxyuridine 5'-triphosphate nucleotidohydrolase</fullName>
        <shortName evidence="9">dUTPase</shortName>
        <ecNumber evidence="9">3.6.1.23</ecNumber>
    </recommendedName>
    <alternativeName>
        <fullName evidence="9">dUTP pyrophosphatase</fullName>
    </alternativeName>
</protein>
<keyword evidence="12" id="KW-1185">Reference proteome</keyword>
<dbReference type="Gene3D" id="2.70.40.10">
    <property type="match status" value="1"/>
</dbReference>
<gene>
    <name evidence="11" type="ORF">BSL78_13168</name>
</gene>
<evidence type="ECO:0000256" key="6">
    <source>
        <dbReference type="ARBA" id="ARBA00023080"/>
    </source>
</evidence>
<keyword evidence="5 9" id="KW-0460">Magnesium</keyword>
<dbReference type="EC" id="3.6.1.23" evidence="9"/>
<dbReference type="GO" id="GO:0046081">
    <property type="term" value="P:dUTP catabolic process"/>
    <property type="evidence" value="ECO:0007669"/>
    <property type="project" value="UniProtKB-UniRule"/>
</dbReference>
<dbReference type="AlphaFoldDB" id="A0A2G8KPN3"/>
<reference evidence="11 12" key="1">
    <citation type="journal article" date="2017" name="PLoS Biol.">
        <title>The sea cucumber genome provides insights into morphological evolution and visceral regeneration.</title>
        <authorList>
            <person name="Zhang X."/>
            <person name="Sun L."/>
            <person name="Yuan J."/>
            <person name="Sun Y."/>
            <person name="Gao Y."/>
            <person name="Zhang L."/>
            <person name="Li S."/>
            <person name="Dai H."/>
            <person name="Hamel J.F."/>
            <person name="Liu C."/>
            <person name="Yu Y."/>
            <person name="Liu S."/>
            <person name="Lin W."/>
            <person name="Guo K."/>
            <person name="Jin S."/>
            <person name="Xu P."/>
            <person name="Storey K.B."/>
            <person name="Huan P."/>
            <person name="Zhang T."/>
            <person name="Zhou Y."/>
            <person name="Zhang J."/>
            <person name="Lin C."/>
            <person name="Li X."/>
            <person name="Xing L."/>
            <person name="Huo D."/>
            <person name="Sun M."/>
            <person name="Wang L."/>
            <person name="Mercier A."/>
            <person name="Li F."/>
            <person name="Yang H."/>
            <person name="Xiang J."/>
        </authorList>
    </citation>
    <scope>NUCLEOTIDE SEQUENCE [LARGE SCALE GENOMIC DNA]</scope>
    <source>
        <strain evidence="11">Shaxun</strain>
        <tissue evidence="11">Muscle</tissue>
    </source>
</reference>
<evidence type="ECO:0000256" key="2">
    <source>
        <dbReference type="ARBA" id="ARBA00005142"/>
    </source>
</evidence>
<dbReference type="FunFam" id="2.70.40.10:FF:000004">
    <property type="entry name" value="Deoxyuridine triphosphatase"/>
    <property type="match status" value="1"/>
</dbReference>
<comment type="caution">
    <text evidence="11">The sequence shown here is derived from an EMBL/GenBank/DDBJ whole genome shotgun (WGS) entry which is preliminary data.</text>
</comment>
<comment type="similarity">
    <text evidence="3 9">Belongs to the dUTPase family.</text>
</comment>
<evidence type="ECO:0000313" key="11">
    <source>
        <dbReference type="EMBL" id="PIK49961.1"/>
    </source>
</evidence>
<proteinExistence type="inferred from homology"/>
<evidence type="ECO:0000256" key="5">
    <source>
        <dbReference type="ARBA" id="ARBA00022842"/>
    </source>
</evidence>
<name>A0A2G8KPN3_STIJA</name>
<comment type="function">
    <text evidence="9">Involved in nucleotide metabolism via production of dUMP, the immediate precursor of thymidine nucleotides, and decreases the intracellular concentration of dUTP so that uracil cannot be incorporated into DNA.</text>
</comment>
<sequence length="148" mass="15907">MPVPTNKSVLQIAKLTQDAIIPTRGSAQSAGLDLYSSEEAWIPALGKFLVKTGLSIALPDGCYGRVAPRSGLSSKHFVDVGAGVIDQDYRGEVKVLLFNFNRVDYHVKKGDRIAQLICEKISIPEIKEVEELSETDRGAGGFGSTGTN</sequence>
<dbReference type="PANTHER" id="PTHR11241:SF0">
    <property type="entry name" value="DEOXYURIDINE 5'-TRIPHOSPHATE NUCLEOTIDOHYDROLASE"/>
    <property type="match status" value="1"/>
</dbReference>
<dbReference type="InterPro" id="IPR029054">
    <property type="entry name" value="dUTPase-like"/>
</dbReference>
<evidence type="ECO:0000256" key="9">
    <source>
        <dbReference type="RuleBase" id="RU367024"/>
    </source>
</evidence>
<organism evidence="11 12">
    <name type="scientific">Stichopus japonicus</name>
    <name type="common">Sea cucumber</name>
    <dbReference type="NCBI Taxonomy" id="307972"/>
    <lineage>
        <taxon>Eukaryota</taxon>
        <taxon>Metazoa</taxon>
        <taxon>Echinodermata</taxon>
        <taxon>Eleutherozoa</taxon>
        <taxon>Echinozoa</taxon>
        <taxon>Holothuroidea</taxon>
        <taxon>Aspidochirotacea</taxon>
        <taxon>Aspidochirotida</taxon>
        <taxon>Stichopodidae</taxon>
        <taxon>Apostichopus</taxon>
    </lineage>
</organism>
<dbReference type="NCBIfam" id="NF001862">
    <property type="entry name" value="PRK00601.1"/>
    <property type="match status" value="1"/>
</dbReference>
<dbReference type="SUPFAM" id="SSF51283">
    <property type="entry name" value="dUTPase-like"/>
    <property type="match status" value="1"/>
</dbReference>
<dbReference type="InterPro" id="IPR008181">
    <property type="entry name" value="dUTPase"/>
</dbReference>
<evidence type="ECO:0000256" key="7">
    <source>
        <dbReference type="ARBA" id="ARBA00047686"/>
    </source>
</evidence>
<comment type="catalytic activity">
    <reaction evidence="7 9">
        <text>dUTP + H2O = dUMP + diphosphate + H(+)</text>
        <dbReference type="Rhea" id="RHEA:10248"/>
        <dbReference type="ChEBI" id="CHEBI:15377"/>
        <dbReference type="ChEBI" id="CHEBI:15378"/>
        <dbReference type="ChEBI" id="CHEBI:33019"/>
        <dbReference type="ChEBI" id="CHEBI:61555"/>
        <dbReference type="ChEBI" id="CHEBI:246422"/>
        <dbReference type="EC" id="3.6.1.23"/>
    </reaction>
</comment>
<comment type="cofactor">
    <cofactor evidence="1 9">
        <name>Mg(2+)</name>
        <dbReference type="ChEBI" id="CHEBI:18420"/>
    </cofactor>
</comment>
<dbReference type="NCBIfam" id="TIGR00576">
    <property type="entry name" value="dut"/>
    <property type="match status" value="1"/>
</dbReference>
<comment type="pathway">
    <text evidence="2 9">Pyrimidine metabolism; dUMP biosynthesis; dUMP from dCTP (dUTP route): step 2/2.</text>
</comment>
<accession>A0A2G8KPN3</accession>
<comment type="function">
    <text evidence="8">Catalyzes the cleavage of 2'-deoxyuridine 5'-triphosphate (dUTP) into 2'-deoxyuridine 5'-monophosphate (dUMP) and inorganic pyrophosphate and through its action efficiently prevents uracil misincorporation into DNA and at the same time provides dUMP, the substrate for de novo thymidylate biosynthesis. Inhibits peroxisome proliferator-activated receptor (PPAR) activity by binding of its N-terminal to PPAR, preventing the latter's dimerization with retinoid X receptor. Essential for embryonic development.</text>
</comment>
<dbReference type="UniPathway" id="UPA00610">
    <property type="reaction ID" value="UER00666"/>
</dbReference>
<evidence type="ECO:0000259" key="10">
    <source>
        <dbReference type="Pfam" id="PF00692"/>
    </source>
</evidence>
<keyword evidence="6 9" id="KW-0546">Nucleotide metabolism</keyword>
<evidence type="ECO:0000256" key="4">
    <source>
        <dbReference type="ARBA" id="ARBA00022801"/>
    </source>
</evidence>
<dbReference type="STRING" id="307972.A0A2G8KPN3"/>
<evidence type="ECO:0000313" key="12">
    <source>
        <dbReference type="Proteomes" id="UP000230750"/>
    </source>
</evidence>
<dbReference type="GO" id="GO:0000287">
    <property type="term" value="F:magnesium ion binding"/>
    <property type="evidence" value="ECO:0007669"/>
    <property type="project" value="UniProtKB-UniRule"/>
</dbReference>
<keyword evidence="9" id="KW-0479">Metal-binding</keyword>
<evidence type="ECO:0000256" key="1">
    <source>
        <dbReference type="ARBA" id="ARBA00001946"/>
    </source>
</evidence>
<evidence type="ECO:0000256" key="3">
    <source>
        <dbReference type="ARBA" id="ARBA00006581"/>
    </source>
</evidence>
<dbReference type="CDD" id="cd07557">
    <property type="entry name" value="trimeric_dUTPase"/>
    <property type="match status" value="1"/>
</dbReference>
<feature type="domain" description="dUTPase-like" evidence="10">
    <location>
        <begin position="18"/>
        <end position="146"/>
    </location>
</feature>
<dbReference type="EMBL" id="MRZV01000440">
    <property type="protein sequence ID" value="PIK49961.1"/>
    <property type="molecule type" value="Genomic_DNA"/>
</dbReference>
<dbReference type="Proteomes" id="UP000230750">
    <property type="component" value="Unassembled WGS sequence"/>
</dbReference>
<evidence type="ECO:0000256" key="8">
    <source>
        <dbReference type="ARBA" id="ARBA00057946"/>
    </source>
</evidence>
<keyword evidence="4 9" id="KW-0378">Hydrolase</keyword>
<dbReference type="Pfam" id="PF00692">
    <property type="entry name" value="dUTPase"/>
    <property type="match status" value="1"/>
</dbReference>
<dbReference type="PANTHER" id="PTHR11241">
    <property type="entry name" value="DEOXYURIDINE 5'-TRIPHOSPHATE NUCLEOTIDOHYDROLASE"/>
    <property type="match status" value="1"/>
</dbReference>
<dbReference type="InterPro" id="IPR036157">
    <property type="entry name" value="dUTPase-like_sf"/>
</dbReference>
<dbReference type="InterPro" id="IPR033704">
    <property type="entry name" value="dUTPase_trimeric"/>
</dbReference>
<dbReference type="GO" id="GO:0006226">
    <property type="term" value="P:dUMP biosynthetic process"/>
    <property type="evidence" value="ECO:0007669"/>
    <property type="project" value="UniProtKB-UniRule"/>
</dbReference>
<dbReference type="OrthoDB" id="419889at2759"/>